<dbReference type="Pfam" id="PF09836">
    <property type="entry name" value="DUF2063"/>
    <property type="match status" value="1"/>
</dbReference>
<dbReference type="Proteomes" id="UP001252613">
    <property type="component" value="Unassembled WGS sequence"/>
</dbReference>
<evidence type="ECO:0008006" key="5">
    <source>
        <dbReference type="Google" id="ProtNLM"/>
    </source>
</evidence>
<sequence>MSERLLEQLSCMADYVRDPRRPGPPGVQARRLAVYRQLFLGNIDSLLAGSFPVIRRTLATADWQRLVNDFYAGHRCRTPLFTQIAGEFVSFLEQHADSHGFPAWLIELAHHEWSESALLLSDAKDPAHDPHGDLIQGKPVVSAQAWTRAYLWPVCDIGPGHRPVEPPPTPTLLLLRRHEGQVSFSRLAPLAYTLLVSLTEHPRSGHEHLIALAETAGVPAQELFPAAVAALNDFRAQGIVLGTGTD</sequence>
<dbReference type="AlphaFoldDB" id="A0AAW8M8F3"/>
<dbReference type="InterPro" id="IPR054098">
    <property type="entry name" value="NGO1945-like_C"/>
</dbReference>
<name>A0AAW8M8F3_9PSED</name>
<evidence type="ECO:0000259" key="1">
    <source>
        <dbReference type="Pfam" id="PF09836"/>
    </source>
</evidence>
<feature type="domain" description="NGO1945-like C-terminal" evidence="2">
    <location>
        <begin position="142"/>
        <end position="235"/>
    </location>
</feature>
<feature type="domain" description="Putative DNA-binding" evidence="1">
    <location>
        <begin position="11"/>
        <end position="92"/>
    </location>
</feature>
<reference evidence="3" key="1">
    <citation type="submission" date="2023-07" db="EMBL/GenBank/DDBJ databases">
        <title>Sorghum-associated microbial communities from plants grown in Nebraska, USA.</title>
        <authorList>
            <person name="Schachtman D."/>
        </authorList>
    </citation>
    <scope>NUCLEOTIDE SEQUENCE</scope>
    <source>
        <strain evidence="3">3432</strain>
    </source>
</reference>
<gene>
    <name evidence="3" type="ORF">J2W43_001825</name>
</gene>
<dbReference type="InterPro" id="IPR044922">
    <property type="entry name" value="DUF2063_N_sf"/>
</dbReference>
<dbReference type="RefSeq" id="WP_310359020.1">
    <property type="nucleotide sequence ID" value="NZ_JAVDVC010000003.1"/>
</dbReference>
<evidence type="ECO:0000313" key="4">
    <source>
        <dbReference type="Proteomes" id="UP001252613"/>
    </source>
</evidence>
<evidence type="ECO:0000313" key="3">
    <source>
        <dbReference type="EMBL" id="MDR6957844.1"/>
    </source>
</evidence>
<dbReference type="Gene3D" id="3.90.930.50">
    <property type="match status" value="1"/>
</dbReference>
<dbReference type="EMBL" id="JAVDVC010000003">
    <property type="protein sequence ID" value="MDR6957844.1"/>
    <property type="molecule type" value="Genomic_DNA"/>
</dbReference>
<dbReference type="InterPro" id="IPR018640">
    <property type="entry name" value="DUF2063"/>
</dbReference>
<dbReference type="Pfam" id="PF22106">
    <property type="entry name" value="NGO1945_C"/>
    <property type="match status" value="1"/>
</dbReference>
<evidence type="ECO:0000259" key="2">
    <source>
        <dbReference type="Pfam" id="PF22106"/>
    </source>
</evidence>
<comment type="caution">
    <text evidence="3">The sequence shown here is derived from an EMBL/GenBank/DDBJ whole genome shotgun (WGS) entry which is preliminary data.</text>
</comment>
<protein>
    <recommendedName>
        <fullName evidence="5">DUF2063 domain-containing protein</fullName>
    </recommendedName>
</protein>
<proteinExistence type="predicted"/>
<dbReference type="Gene3D" id="1.10.150.690">
    <property type="entry name" value="DUF2063"/>
    <property type="match status" value="1"/>
</dbReference>
<organism evidence="3 4">
    <name type="scientific">Pseudomonas brassicacearum</name>
    <dbReference type="NCBI Taxonomy" id="930166"/>
    <lineage>
        <taxon>Bacteria</taxon>
        <taxon>Pseudomonadati</taxon>
        <taxon>Pseudomonadota</taxon>
        <taxon>Gammaproteobacteria</taxon>
        <taxon>Pseudomonadales</taxon>
        <taxon>Pseudomonadaceae</taxon>
        <taxon>Pseudomonas</taxon>
    </lineage>
</organism>
<accession>A0AAW8M8F3</accession>